<feature type="compositionally biased region" description="Basic and acidic residues" evidence="1">
    <location>
        <begin position="113"/>
        <end position="134"/>
    </location>
</feature>
<dbReference type="OMA" id="STTEFHA"/>
<dbReference type="InterPro" id="IPR025322">
    <property type="entry name" value="PADRE_dom"/>
</dbReference>
<dbReference type="EnsemblPlants" id="Kaladp0674s0101.1.v1.1">
    <property type="protein sequence ID" value="Kaladp0674s0101.1.v1.1"/>
    <property type="gene ID" value="Kaladp0674s0101.v1.1"/>
</dbReference>
<evidence type="ECO:0000313" key="2">
    <source>
        <dbReference type="EnsemblPlants" id="Kaladp0674s0101.1.v1.1"/>
    </source>
</evidence>
<proteinExistence type="predicted"/>
<evidence type="ECO:0000256" key="1">
    <source>
        <dbReference type="SAM" id="MobiDB-lite"/>
    </source>
</evidence>
<keyword evidence="3" id="KW-1185">Reference proteome</keyword>
<organism evidence="2 3">
    <name type="scientific">Kalanchoe fedtschenkoi</name>
    <name type="common">Lavender scallops</name>
    <name type="synonym">South American air plant</name>
    <dbReference type="NCBI Taxonomy" id="63787"/>
    <lineage>
        <taxon>Eukaryota</taxon>
        <taxon>Viridiplantae</taxon>
        <taxon>Streptophyta</taxon>
        <taxon>Embryophyta</taxon>
        <taxon>Tracheophyta</taxon>
        <taxon>Spermatophyta</taxon>
        <taxon>Magnoliopsida</taxon>
        <taxon>eudicotyledons</taxon>
        <taxon>Gunneridae</taxon>
        <taxon>Pentapetalae</taxon>
        <taxon>Saxifragales</taxon>
        <taxon>Crassulaceae</taxon>
        <taxon>Kalanchoe</taxon>
    </lineage>
</organism>
<dbReference type="Proteomes" id="UP000594263">
    <property type="component" value="Unplaced"/>
</dbReference>
<dbReference type="PANTHER" id="PTHR33413">
    <property type="entry name" value="EXPRESSED PROTEIN"/>
    <property type="match status" value="1"/>
</dbReference>
<dbReference type="Pfam" id="PF14009">
    <property type="entry name" value="PADRE"/>
    <property type="match status" value="1"/>
</dbReference>
<feature type="region of interest" description="Disordered" evidence="1">
    <location>
        <begin position="112"/>
        <end position="197"/>
    </location>
</feature>
<dbReference type="AlphaFoldDB" id="A0A7N0VEW8"/>
<feature type="compositionally biased region" description="Low complexity" evidence="1">
    <location>
        <begin position="170"/>
        <end position="182"/>
    </location>
</feature>
<sequence length="197" mass="21160">MGNCQAVDTASLVIQHPTGKSEKLLWPIPASQIMKSNPGHYVALLITTTTTTTTTATAVPGGGTEKNTVRITRVKLLRPTDTLTLGHVYRLISTQEVMKGLVAKKQAKMMKMKQAEHGIPEKSMERALKQRVESDSNMSGAGAGAGISRLAASAQPEKSNQMSKHETQRQRSTSSASSASRSKAWQPSLKSISESQS</sequence>
<evidence type="ECO:0000313" key="3">
    <source>
        <dbReference type="Proteomes" id="UP000594263"/>
    </source>
</evidence>
<dbReference type="Gramene" id="Kaladp0674s0101.1.v1.1">
    <property type="protein sequence ID" value="Kaladp0674s0101.1.v1.1"/>
    <property type="gene ID" value="Kaladp0674s0101.v1.1"/>
</dbReference>
<protein>
    <submittedName>
        <fullName evidence="2">Uncharacterized protein</fullName>
    </submittedName>
</protein>
<accession>A0A7N0VEW8</accession>
<dbReference type="PANTHER" id="PTHR33413:SF33">
    <property type="entry name" value="MEDIATOR OF RNA POLYMERASE II TRANSCRIPTION SUBUNIT 29"/>
    <property type="match status" value="1"/>
</dbReference>
<name>A0A7N0VEW8_KALFE</name>
<reference evidence="2" key="1">
    <citation type="submission" date="2021-01" db="UniProtKB">
        <authorList>
            <consortium name="EnsemblPlants"/>
        </authorList>
    </citation>
    <scope>IDENTIFICATION</scope>
</reference>
<feature type="compositionally biased region" description="Polar residues" evidence="1">
    <location>
        <begin position="183"/>
        <end position="197"/>
    </location>
</feature>